<dbReference type="Proteomes" id="UP000648257">
    <property type="component" value="Unassembled WGS sequence"/>
</dbReference>
<dbReference type="CDD" id="cd23081">
    <property type="entry name" value="cpPDZ_EcRseP-like"/>
    <property type="match status" value="1"/>
</dbReference>
<keyword evidence="11" id="KW-0479">Metal-binding</keyword>
<evidence type="ECO:0000256" key="3">
    <source>
        <dbReference type="ARBA" id="ARBA00007931"/>
    </source>
</evidence>
<dbReference type="PANTHER" id="PTHR42837">
    <property type="entry name" value="REGULATOR OF SIGMA-E PROTEASE RSEP"/>
    <property type="match status" value="1"/>
</dbReference>
<feature type="transmembrane region" description="Helical" evidence="11">
    <location>
        <begin position="435"/>
        <end position="453"/>
    </location>
</feature>
<accession>A0ABR6WZK2</accession>
<evidence type="ECO:0000256" key="6">
    <source>
        <dbReference type="ARBA" id="ARBA00022801"/>
    </source>
</evidence>
<dbReference type="Gene3D" id="2.30.42.10">
    <property type="match status" value="2"/>
</dbReference>
<evidence type="ECO:0000313" key="14">
    <source>
        <dbReference type="Proteomes" id="UP000648257"/>
    </source>
</evidence>
<dbReference type="PROSITE" id="PS50106">
    <property type="entry name" value="PDZ"/>
    <property type="match status" value="1"/>
</dbReference>
<evidence type="ECO:0000256" key="9">
    <source>
        <dbReference type="ARBA" id="ARBA00023049"/>
    </source>
</evidence>
<feature type="domain" description="PDZ" evidence="12">
    <location>
        <begin position="213"/>
        <end position="275"/>
    </location>
</feature>
<evidence type="ECO:0000256" key="11">
    <source>
        <dbReference type="RuleBase" id="RU362031"/>
    </source>
</evidence>
<dbReference type="Pfam" id="PF02163">
    <property type="entry name" value="Peptidase_M50"/>
    <property type="match status" value="1"/>
</dbReference>
<sequence>MTFQFLQTVIAFVFALGILIIFHELGHFWVARLCGVRVLRFSVGMGKPLWIKKFANSETEWTLSAIPLGGYVKFYDSREVDTSQATPQELAGDFSRKSVWQRIAIVAAGPVFNFILAIVLFAALFSYGTPDPVAKLRISSESSIAYVSGLRQGDLVQRVNGEQIQSWSDMRWKLLQLGLDKREVRIQVARKNLDRSSSLDQLEFKLPLSQLSAVDFESDFLQKLGIEFFRPPAILNDVVAGGPASKAGLKAGDQVIEINDQAVLDSQAFRDIVNASPNKPLTMLVLGSGQEFEVIITPDAVEENGKLIGRIQVAPQGQLEMTVLSYSASEAVYRGAVRTWDTSVLTLKMIGKMLTGEVSWRNITGPITIADYAGQTARVGWISYLQFIALISISLGVMNLLPIPVLDGGHLLYYSLEVLTGKAIPEKYVEMAQRGGLTVLLCLMLVAFFNDIVRQMS</sequence>
<evidence type="ECO:0000256" key="5">
    <source>
        <dbReference type="ARBA" id="ARBA00022692"/>
    </source>
</evidence>
<gene>
    <name evidence="13" type="primary">rseP</name>
    <name evidence="13" type="ORF">H8K52_01300</name>
</gene>
<keyword evidence="14" id="KW-1185">Reference proteome</keyword>
<dbReference type="NCBIfam" id="TIGR00054">
    <property type="entry name" value="RIP metalloprotease RseP"/>
    <property type="match status" value="1"/>
</dbReference>
<name>A0ABR6WZK2_9BURK</name>
<comment type="subcellular location">
    <subcellularLocation>
        <location evidence="2">Membrane</location>
        <topology evidence="2">Multi-pass membrane protein</topology>
    </subcellularLocation>
</comment>
<dbReference type="InterPro" id="IPR004387">
    <property type="entry name" value="Pept_M50_Zn"/>
</dbReference>
<keyword evidence="6 11" id="KW-0378">Hydrolase</keyword>
<dbReference type="InterPro" id="IPR036034">
    <property type="entry name" value="PDZ_sf"/>
</dbReference>
<proteinExistence type="inferred from homology"/>
<feature type="transmembrane region" description="Helical" evidence="11">
    <location>
        <begin position="5"/>
        <end position="23"/>
    </location>
</feature>
<evidence type="ECO:0000313" key="13">
    <source>
        <dbReference type="EMBL" id="MBC3805977.1"/>
    </source>
</evidence>
<feature type="transmembrane region" description="Helical" evidence="11">
    <location>
        <begin position="384"/>
        <end position="406"/>
    </location>
</feature>
<keyword evidence="7 11" id="KW-0862">Zinc</keyword>
<reference evidence="13 14" key="1">
    <citation type="submission" date="2020-08" db="EMBL/GenBank/DDBJ databases">
        <title>Novel species isolated from subtropical streams in China.</title>
        <authorList>
            <person name="Lu H."/>
        </authorList>
    </citation>
    <scope>NUCLEOTIDE SEQUENCE [LARGE SCALE GENOMIC DNA]</scope>
    <source>
        <strain evidence="13 14">KACC 16656</strain>
    </source>
</reference>
<dbReference type="RefSeq" id="WP_186920697.1">
    <property type="nucleotide sequence ID" value="NZ_JACOFW010000001.1"/>
</dbReference>
<protein>
    <recommendedName>
        <fullName evidence="11">Zinc metalloprotease</fullName>
        <ecNumber evidence="11">3.4.24.-</ecNumber>
    </recommendedName>
</protein>
<evidence type="ECO:0000256" key="1">
    <source>
        <dbReference type="ARBA" id="ARBA00001947"/>
    </source>
</evidence>
<dbReference type="InterPro" id="IPR001478">
    <property type="entry name" value="PDZ"/>
</dbReference>
<keyword evidence="9 11" id="KW-0482">Metalloprotease</keyword>
<evidence type="ECO:0000256" key="8">
    <source>
        <dbReference type="ARBA" id="ARBA00022989"/>
    </source>
</evidence>
<organism evidence="13 14">
    <name type="scientific">Undibacterium seohonense</name>
    <dbReference type="NCBI Taxonomy" id="1344950"/>
    <lineage>
        <taxon>Bacteria</taxon>
        <taxon>Pseudomonadati</taxon>
        <taxon>Pseudomonadota</taxon>
        <taxon>Betaproteobacteria</taxon>
        <taxon>Burkholderiales</taxon>
        <taxon>Oxalobacteraceae</taxon>
        <taxon>Undibacterium</taxon>
    </lineage>
</organism>
<dbReference type="InterPro" id="IPR008915">
    <property type="entry name" value="Peptidase_M50"/>
</dbReference>
<comment type="cofactor">
    <cofactor evidence="1 11">
        <name>Zn(2+)</name>
        <dbReference type="ChEBI" id="CHEBI:29105"/>
    </cofactor>
</comment>
<evidence type="ECO:0000256" key="2">
    <source>
        <dbReference type="ARBA" id="ARBA00004141"/>
    </source>
</evidence>
<keyword evidence="8 11" id="KW-1133">Transmembrane helix</keyword>
<dbReference type="InterPro" id="IPR041489">
    <property type="entry name" value="PDZ_6"/>
</dbReference>
<dbReference type="Pfam" id="PF17820">
    <property type="entry name" value="PDZ_6"/>
    <property type="match status" value="1"/>
</dbReference>
<keyword evidence="4" id="KW-0645">Protease</keyword>
<dbReference type="PANTHER" id="PTHR42837:SF2">
    <property type="entry name" value="MEMBRANE METALLOPROTEASE ARASP2, CHLOROPLASTIC-RELATED"/>
    <property type="match status" value="1"/>
</dbReference>
<comment type="similarity">
    <text evidence="3 11">Belongs to the peptidase M50B family.</text>
</comment>
<dbReference type="GO" id="GO:0008237">
    <property type="term" value="F:metallopeptidase activity"/>
    <property type="evidence" value="ECO:0007669"/>
    <property type="project" value="UniProtKB-KW"/>
</dbReference>
<dbReference type="EMBL" id="JACOFW010000001">
    <property type="protein sequence ID" value="MBC3805977.1"/>
    <property type="molecule type" value="Genomic_DNA"/>
</dbReference>
<comment type="caution">
    <text evidence="13">The sequence shown here is derived from an EMBL/GenBank/DDBJ whole genome shotgun (WGS) entry which is preliminary data.</text>
</comment>
<dbReference type="SMART" id="SM00228">
    <property type="entry name" value="PDZ"/>
    <property type="match status" value="2"/>
</dbReference>
<evidence type="ECO:0000256" key="4">
    <source>
        <dbReference type="ARBA" id="ARBA00022670"/>
    </source>
</evidence>
<dbReference type="SUPFAM" id="SSF50156">
    <property type="entry name" value="PDZ domain-like"/>
    <property type="match status" value="2"/>
</dbReference>
<keyword evidence="10 11" id="KW-0472">Membrane</keyword>
<evidence type="ECO:0000259" key="12">
    <source>
        <dbReference type="PROSITE" id="PS50106"/>
    </source>
</evidence>
<dbReference type="EC" id="3.4.24.-" evidence="11"/>
<evidence type="ECO:0000256" key="7">
    <source>
        <dbReference type="ARBA" id="ARBA00022833"/>
    </source>
</evidence>
<dbReference type="CDD" id="cd06163">
    <property type="entry name" value="S2P-M50_PDZ_RseP-like"/>
    <property type="match status" value="2"/>
</dbReference>
<keyword evidence="5 11" id="KW-0812">Transmembrane</keyword>
<evidence type="ECO:0000256" key="10">
    <source>
        <dbReference type="ARBA" id="ARBA00023136"/>
    </source>
</evidence>
<feature type="transmembrane region" description="Helical" evidence="11">
    <location>
        <begin position="103"/>
        <end position="127"/>
    </location>
</feature>